<dbReference type="AlphaFoldDB" id="A0A4R2S1C8"/>
<evidence type="ECO:0000313" key="2">
    <source>
        <dbReference type="Proteomes" id="UP000294813"/>
    </source>
</evidence>
<reference evidence="1 2" key="1">
    <citation type="submission" date="2019-03" db="EMBL/GenBank/DDBJ databases">
        <title>Genomic Encyclopedia of Type Strains, Phase IV (KMG-IV): sequencing the most valuable type-strain genomes for metagenomic binning, comparative biology and taxonomic classification.</title>
        <authorList>
            <person name="Goeker M."/>
        </authorList>
    </citation>
    <scope>NUCLEOTIDE SEQUENCE [LARGE SCALE GENOMIC DNA]</scope>
    <source>
        <strain evidence="1 2">DSM 11170</strain>
    </source>
</reference>
<name>A0A4R2S1C8_9FIRM</name>
<dbReference type="PANTHER" id="PTHR37835:SF1">
    <property type="entry name" value="ALPHA-CLOSTRIPAIN"/>
    <property type="match status" value="1"/>
</dbReference>
<comment type="caution">
    <text evidence="1">The sequence shown here is derived from an EMBL/GenBank/DDBJ whole genome shotgun (WGS) entry which is preliminary data.</text>
</comment>
<evidence type="ECO:0000313" key="1">
    <source>
        <dbReference type="EMBL" id="TCP68997.1"/>
    </source>
</evidence>
<dbReference type="InterPro" id="IPR005077">
    <property type="entry name" value="Peptidase_C11"/>
</dbReference>
<gene>
    <name evidence="1" type="ORF">EDD73_101165</name>
</gene>
<proteinExistence type="predicted"/>
<dbReference type="PANTHER" id="PTHR37835">
    <property type="entry name" value="ALPHA-CLOSTRIPAIN"/>
    <property type="match status" value="1"/>
</dbReference>
<dbReference type="Proteomes" id="UP000294813">
    <property type="component" value="Unassembled WGS sequence"/>
</dbReference>
<dbReference type="EMBL" id="SLXT01000001">
    <property type="protein sequence ID" value="TCP68997.1"/>
    <property type="molecule type" value="Genomic_DNA"/>
</dbReference>
<accession>A0A4R2S1C8</accession>
<dbReference type="OrthoDB" id="5507507at2"/>
<dbReference type="Pfam" id="PF03415">
    <property type="entry name" value="Peptidase_C11"/>
    <property type="match status" value="1"/>
</dbReference>
<protein>
    <submittedName>
        <fullName evidence="1">Cysteine peptidase C11 family protein</fullName>
    </submittedName>
</protein>
<keyword evidence="2" id="KW-1185">Reference proteome</keyword>
<dbReference type="RefSeq" id="WP_131917785.1">
    <property type="nucleotide sequence ID" value="NZ_JAOQNU010000001.1"/>
</dbReference>
<dbReference type="Gene3D" id="3.40.50.11970">
    <property type="match status" value="1"/>
</dbReference>
<sequence length="369" mass="41462">MEEQWVVALYANGQNNLNHAVAGSLQKIAQTTLDPSCAMAIQSGSTFTAEGRLPVSRYRKEGKDLHLVQSFDDMVMAEPRSLYDFLLWVFHSFPKQQKLLILSGHGLAWLGILPTMTPTMRPMMTLQSLGRVIEKAIVDSGAKLAGIVFDTCYMNSLEALLEFHHYCPSIEHLLLSYGDTPPGGLSLPDFMQLVSAHRYDDDRASLFSRLERGLNEQLPHILPQFGYIYVRPAQEPLQQIKKITADFAPTQLAQGIPPSLIKEHTITIFPYGHPVASEVPAWLPLFDQLSPVSRMLLGHLPPENKAAYFTLNSTSEKEIADFYQPYYEHLLFAQENSWLELQGMVRGASTSRGALTLWDTIEMPQRMGN</sequence>
<organism evidence="1 2">
    <name type="scientific">Heliophilum fasciatum</name>
    <dbReference type="NCBI Taxonomy" id="35700"/>
    <lineage>
        <taxon>Bacteria</taxon>
        <taxon>Bacillati</taxon>
        <taxon>Bacillota</taxon>
        <taxon>Clostridia</taxon>
        <taxon>Eubacteriales</taxon>
        <taxon>Heliobacteriaceae</taxon>
        <taxon>Heliophilum</taxon>
    </lineage>
</organism>